<dbReference type="Proteomes" id="UP000320674">
    <property type="component" value="Unassembled WGS sequence"/>
</dbReference>
<comment type="caution">
    <text evidence="2">The sequence shown here is derived from an EMBL/GenBank/DDBJ whole genome shotgun (WGS) entry which is preliminary data.</text>
</comment>
<evidence type="ECO:0000259" key="1">
    <source>
        <dbReference type="Pfam" id="PF18480"/>
    </source>
</evidence>
<dbReference type="EMBL" id="SFAZ01000038">
    <property type="protein sequence ID" value="TRU79615.1"/>
    <property type="molecule type" value="Genomic_DNA"/>
</dbReference>
<sequence>MTKIRLYLDEDTMDSDLLTALRRRNVDVISTEEAQMLSSSDEEQLQWALKHQCVTYSFNVRDFYKIHTNWIDNRQNHSGIILGVQNYSIGEQMRRILRIIASKSAEDMKNQVEFLSAWGEE</sequence>
<protein>
    <recommendedName>
        <fullName evidence="1">DUF5615 domain-containing protein</fullName>
    </recommendedName>
</protein>
<dbReference type="InterPro" id="IPR041049">
    <property type="entry name" value="DUF5615"/>
</dbReference>
<feature type="domain" description="DUF5615" evidence="1">
    <location>
        <begin position="5"/>
        <end position="114"/>
    </location>
</feature>
<accession>A0A552I820</accession>
<reference evidence="2 3" key="1">
    <citation type="submission" date="2019-01" db="EMBL/GenBank/DDBJ databases">
        <title>Coherence of Microcystis species and biogeography revealed through population genomics.</title>
        <authorList>
            <person name="Perez-Carrascal O.M."/>
            <person name="Terrat Y."/>
            <person name="Giani A."/>
            <person name="Fortin N."/>
            <person name="Tromas N."/>
            <person name="Shapiro B.J."/>
        </authorList>
    </citation>
    <scope>NUCLEOTIDE SEQUENCE [LARGE SCALE GENOMIC DNA]</scope>
    <source>
        <strain evidence="2">Mv_BB_P_19951000_S68D</strain>
    </source>
</reference>
<dbReference type="AlphaFoldDB" id="A0A552I820"/>
<proteinExistence type="predicted"/>
<name>A0A552I820_MICVR</name>
<gene>
    <name evidence="2" type="ORF">EWV77_02265</name>
</gene>
<organism evidence="2 3">
    <name type="scientific">Microcystis viridis Mv_BB_P_19951000_S68D</name>
    <dbReference type="NCBI Taxonomy" id="2486270"/>
    <lineage>
        <taxon>Bacteria</taxon>
        <taxon>Bacillati</taxon>
        <taxon>Cyanobacteriota</taxon>
        <taxon>Cyanophyceae</taxon>
        <taxon>Oscillatoriophycideae</taxon>
        <taxon>Chroococcales</taxon>
        <taxon>Microcystaceae</taxon>
        <taxon>Microcystis</taxon>
    </lineage>
</organism>
<dbReference type="Pfam" id="PF18480">
    <property type="entry name" value="DUF5615"/>
    <property type="match status" value="1"/>
</dbReference>
<evidence type="ECO:0000313" key="3">
    <source>
        <dbReference type="Proteomes" id="UP000320674"/>
    </source>
</evidence>
<evidence type="ECO:0000313" key="2">
    <source>
        <dbReference type="EMBL" id="TRU79615.1"/>
    </source>
</evidence>